<keyword evidence="3" id="KW-1185">Reference proteome</keyword>
<dbReference type="EMBL" id="LN681225">
    <property type="protein sequence ID" value="CEK12070.1"/>
    <property type="molecule type" value="Genomic_DNA"/>
</dbReference>
<keyword evidence="2" id="KW-0560">Oxidoreductase</keyword>
<dbReference type="InterPro" id="IPR023210">
    <property type="entry name" value="NADP_OxRdtase_dom"/>
</dbReference>
<dbReference type="STRING" id="449.LHA_3083"/>
<dbReference type="CDD" id="cd19152">
    <property type="entry name" value="AKR_AKR15A"/>
    <property type="match status" value="1"/>
</dbReference>
<dbReference type="InterPro" id="IPR020471">
    <property type="entry name" value="AKR"/>
</dbReference>
<dbReference type="Pfam" id="PF00248">
    <property type="entry name" value="Aldo_ket_red"/>
    <property type="match status" value="1"/>
</dbReference>
<dbReference type="SUPFAM" id="SSF51430">
    <property type="entry name" value="NAD(P)-linked oxidoreductase"/>
    <property type="match status" value="1"/>
</dbReference>
<evidence type="ECO:0000313" key="3">
    <source>
        <dbReference type="Proteomes" id="UP000032803"/>
    </source>
</evidence>
<dbReference type="KEGG" id="lha:LHA_3083"/>
<dbReference type="InterPro" id="IPR036812">
    <property type="entry name" value="NAD(P)_OxRdtase_dom_sf"/>
</dbReference>
<gene>
    <name evidence="2" type="ORF">LHA_3083</name>
</gene>
<dbReference type="Gene3D" id="3.20.20.100">
    <property type="entry name" value="NADP-dependent oxidoreductase domain"/>
    <property type="match status" value="1"/>
</dbReference>
<proteinExistence type="predicted"/>
<dbReference type="PATRIC" id="fig|449.7.peg.1616"/>
<dbReference type="AlphaFoldDB" id="A0A0A8UTA0"/>
<feature type="domain" description="NADP-dependent oxidoreductase" evidence="1">
    <location>
        <begin position="5"/>
        <end position="316"/>
    </location>
</feature>
<protein>
    <submittedName>
        <fullName evidence="2">Putative Pyridoxal 4-dehydrogenase</fullName>
        <ecNumber evidence="2">1.1.1.107</ecNumber>
    </submittedName>
</protein>
<organism evidence="2 3">
    <name type="scientific">Legionella hackeliae</name>
    <dbReference type="NCBI Taxonomy" id="449"/>
    <lineage>
        <taxon>Bacteria</taxon>
        <taxon>Pseudomonadati</taxon>
        <taxon>Pseudomonadota</taxon>
        <taxon>Gammaproteobacteria</taxon>
        <taxon>Legionellales</taxon>
        <taxon>Legionellaceae</taxon>
        <taxon>Legionella</taxon>
    </lineage>
</organism>
<dbReference type="GO" id="GO:0005829">
    <property type="term" value="C:cytosol"/>
    <property type="evidence" value="ECO:0007669"/>
    <property type="project" value="TreeGrafter"/>
</dbReference>
<evidence type="ECO:0000313" key="2">
    <source>
        <dbReference type="EMBL" id="CEK12070.1"/>
    </source>
</evidence>
<dbReference type="PANTHER" id="PTHR42686:SF1">
    <property type="entry name" value="GH17980P-RELATED"/>
    <property type="match status" value="1"/>
</dbReference>
<dbReference type="EC" id="1.1.1.107" evidence="2"/>
<dbReference type="HOGENOM" id="CLU_023205_2_3_6"/>
<dbReference type="PANTHER" id="PTHR42686">
    <property type="entry name" value="GH17980P-RELATED"/>
    <property type="match status" value="1"/>
</dbReference>
<dbReference type="Proteomes" id="UP000032803">
    <property type="component" value="Chromosome I"/>
</dbReference>
<reference evidence="3" key="1">
    <citation type="submission" date="2014-09" db="EMBL/GenBank/DDBJ databases">
        <authorList>
            <person name="Gomez-Valero L."/>
        </authorList>
    </citation>
    <scope>NUCLEOTIDE SEQUENCE [LARGE SCALE GENOMIC DNA]</scope>
    <source>
        <strain evidence="3">ATCC35250</strain>
    </source>
</reference>
<name>A0A0A8UTA0_LEGHA</name>
<evidence type="ECO:0000259" key="1">
    <source>
        <dbReference type="Pfam" id="PF00248"/>
    </source>
</evidence>
<dbReference type="GO" id="GO:0050235">
    <property type="term" value="F:pyridoxal 4-dehydrogenase activity"/>
    <property type="evidence" value="ECO:0007669"/>
    <property type="project" value="UniProtKB-EC"/>
</dbReference>
<dbReference type="RefSeq" id="WP_045107150.1">
    <property type="nucleotide sequence ID" value="NZ_LN681225.1"/>
</dbReference>
<sequence length="357" mass="40213">MSNHKLVLGFAHWGDKEVTIQEMIELVKFAIENGIEEIDCAPHYGDGAQENVLAAALLALPKVLRDRVKISTKVGRVIDPDQKSESSNGFTNSSGFLQSFNYSKEGIETSFRQSQLRMCVPTVHALYLHDIDENTHRDNHKMHYQTFLKDGYLGFDNLKAKKKIAVTGIGSNDARVCVDLIKDGRFNIDRIMLAGCYNLLNFTLLDELLPLCKKRNIELYIAAPYGGGLLSDQPGNNFFRYEKANENLLNKVAKIKEICAEYNVGLPHAAMQFVHMNPDVKRVVVGARTKEELSTSLKYANTPINPKFWEELKEANLIPKTTLIPPLKQQMIIPSIFTEKGVKQSEKLEAAQVELNF</sequence>
<accession>A0A0A8UTA0</accession>
<dbReference type="OrthoDB" id="9772407at2"/>